<evidence type="ECO:0000313" key="6">
    <source>
        <dbReference type="EMBL" id="CCG22165.1"/>
    </source>
</evidence>
<dbReference type="GeneID" id="14538212"/>
<evidence type="ECO:0000256" key="5">
    <source>
        <dbReference type="SAM" id="MobiDB-lite"/>
    </source>
</evidence>
<keyword evidence="7" id="KW-1185">Reference proteome</keyword>
<evidence type="ECO:0000256" key="2">
    <source>
        <dbReference type="ARBA" id="ARBA00023015"/>
    </source>
</evidence>
<dbReference type="GO" id="GO:0005634">
    <property type="term" value="C:nucleus"/>
    <property type="evidence" value="ECO:0007669"/>
    <property type="project" value="UniProtKB-SubCell"/>
</dbReference>
<dbReference type="eggNOG" id="ENOG502RX84">
    <property type="taxonomic scope" value="Eukaryota"/>
</dbReference>
<feature type="region of interest" description="Disordered" evidence="5">
    <location>
        <begin position="385"/>
        <end position="462"/>
    </location>
</feature>
<gene>
    <name evidence="6" type="ORF">CORT_0B04570</name>
</gene>
<dbReference type="CDD" id="cd22933">
    <property type="entry name" value="HFD_HFI1"/>
    <property type="match status" value="1"/>
</dbReference>
<sequence>MSTQVATTTTTAPVSTTVAPLNGGNGLAANAIAQQQQPQHKCKSGKRIELERLIREFQSKLGPNWEKYHEALSLFLIGKLSRPELVSTITPLLKPQNLFRYHNKLLMLNFANSLKDGPLDAPNELASFWNKKFSKVNKNVRSTQYEKFKQNIMGLPIKERRRIKNITRDSGKRNKLTAGITLTRHTLLPKIPMIQDKEQQQLQVNNLVQWQQDVLNGINAPIATESYEIPDADTLSKQILMTMREHGLTGGLNPGVIEVLLLGLKSHLKNIVESAIDVAKYRKTKYTNNDYVPLESDGGGISNGSSSKAPSFPDNAHNKDMVLSVEDLYDTFEMFPHIIEPCGPKLRLSNVLLENDDCQDKSLNYNLPPKPASYLEDRKKFTQSSASASTNVTGNDSSIRANVSSSTPSSSSGATATDPTTVQSQSSSIDGKTNEPNELEAHKPEQQKHHQQQALPRPDAHIGTTDELKWVLHDLVSTM</sequence>
<dbReference type="GO" id="GO:0000124">
    <property type="term" value="C:SAGA complex"/>
    <property type="evidence" value="ECO:0007669"/>
    <property type="project" value="UniProtKB-ARBA"/>
</dbReference>
<proteinExistence type="predicted"/>
<evidence type="ECO:0000256" key="4">
    <source>
        <dbReference type="ARBA" id="ARBA00023242"/>
    </source>
</evidence>
<dbReference type="EMBL" id="HE681720">
    <property type="protein sequence ID" value="CCG22165.1"/>
    <property type="molecule type" value="Genomic_DNA"/>
</dbReference>
<keyword evidence="4" id="KW-0539">Nucleus</keyword>
<feature type="compositionally biased region" description="Basic and acidic residues" evidence="5">
    <location>
        <begin position="432"/>
        <end position="448"/>
    </location>
</feature>
<protein>
    <submittedName>
        <fullName evidence="6">Hfi1 protein</fullName>
    </submittedName>
</protein>
<evidence type="ECO:0000313" key="7">
    <source>
        <dbReference type="Proteomes" id="UP000005018"/>
    </source>
</evidence>
<evidence type="ECO:0000256" key="3">
    <source>
        <dbReference type="ARBA" id="ARBA00023163"/>
    </source>
</evidence>
<comment type="subcellular location">
    <subcellularLocation>
        <location evidence="1">Nucleus</location>
    </subcellularLocation>
</comment>
<evidence type="ECO:0000256" key="1">
    <source>
        <dbReference type="ARBA" id="ARBA00004123"/>
    </source>
</evidence>
<dbReference type="Pfam" id="PF12767">
    <property type="entry name" value="SAGA-Tad1"/>
    <property type="match status" value="1"/>
</dbReference>
<dbReference type="AlphaFoldDB" id="H8X1C5"/>
<accession>H8X1C5</accession>
<name>H8X1C5_CANO9</name>
<dbReference type="HOGENOM" id="CLU_033254_0_0_1"/>
<feature type="compositionally biased region" description="Low complexity" evidence="5">
    <location>
        <begin position="404"/>
        <end position="421"/>
    </location>
</feature>
<dbReference type="KEGG" id="cot:CORT_0B04570"/>
<dbReference type="GO" id="GO:0006357">
    <property type="term" value="P:regulation of transcription by RNA polymerase II"/>
    <property type="evidence" value="ECO:0007669"/>
    <property type="project" value="TreeGrafter"/>
</dbReference>
<dbReference type="OrthoDB" id="10264870at2759"/>
<dbReference type="Proteomes" id="UP000005018">
    <property type="component" value="Chromosome 2"/>
</dbReference>
<organism evidence="6 7">
    <name type="scientific">Candida orthopsilosis (strain 90-125)</name>
    <name type="common">Yeast</name>
    <dbReference type="NCBI Taxonomy" id="1136231"/>
    <lineage>
        <taxon>Eukaryota</taxon>
        <taxon>Fungi</taxon>
        <taxon>Dikarya</taxon>
        <taxon>Ascomycota</taxon>
        <taxon>Saccharomycotina</taxon>
        <taxon>Pichiomycetes</taxon>
        <taxon>Debaryomycetaceae</taxon>
        <taxon>Candida/Lodderomyces clade</taxon>
        <taxon>Candida</taxon>
    </lineage>
</organism>
<reference evidence="6 7" key="1">
    <citation type="journal article" date="2012" name="PLoS ONE">
        <title>Sequence and analysis of the genome of the pathogenic yeast Candida orthopsilosis.</title>
        <authorList>
            <person name="Riccombeni A."/>
            <person name="Vidanes G."/>
            <person name="Proux-Wera E."/>
            <person name="Wolfe K.H."/>
            <person name="Butler G."/>
        </authorList>
    </citation>
    <scope>NUCLEOTIDE SEQUENCE [LARGE SCALE GENOMIC DNA]</scope>
    <source>
        <strain evidence="6 7">Co 90-125</strain>
    </source>
</reference>
<keyword evidence="2" id="KW-0805">Transcription regulation</keyword>
<feature type="region of interest" description="Disordered" evidence="5">
    <location>
        <begin position="292"/>
        <end position="316"/>
    </location>
</feature>
<dbReference type="InterPro" id="IPR024738">
    <property type="entry name" value="Hfi1/Tada1"/>
</dbReference>
<dbReference type="PANTHER" id="PTHR21277:SF5">
    <property type="entry name" value="TRANSCRIPTIONAL ADAPTER 1"/>
    <property type="match status" value="1"/>
</dbReference>
<feature type="compositionally biased region" description="Polar residues" evidence="5">
    <location>
        <begin position="385"/>
        <end position="403"/>
    </location>
</feature>
<dbReference type="RefSeq" id="XP_003867602.1">
    <property type="nucleotide sequence ID" value="XM_003867554.1"/>
</dbReference>
<dbReference type="PANTHER" id="PTHR21277">
    <property type="entry name" value="TRANSCRIPTIONAL ADAPTER 1"/>
    <property type="match status" value="1"/>
</dbReference>
<dbReference type="GO" id="GO:0003713">
    <property type="term" value="F:transcription coactivator activity"/>
    <property type="evidence" value="ECO:0007669"/>
    <property type="project" value="TreeGrafter"/>
</dbReference>
<feature type="compositionally biased region" description="Polar residues" evidence="5">
    <location>
        <begin position="422"/>
        <end position="431"/>
    </location>
</feature>
<keyword evidence="3" id="KW-0804">Transcription</keyword>